<feature type="chain" id="PRO_5021477434" evidence="1">
    <location>
        <begin position="19"/>
        <end position="181"/>
    </location>
</feature>
<keyword evidence="1" id="KW-0732">Signal</keyword>
<proteinExistence type="predicted"/>
<dbReference type="Proteomes" id="UP000499080">
    <property type="component" value="Unassembled WGS sequence"/>
</dbReference>
<gene>
    <name evidence="2" type="ORF">AVEN_24796_1</name>
</gene>
<evidence type="ECO:0000313" key="2">
    <source>
        <dbReference type="EMBL" id="GBL95581.1"/>
    </source>
</evidence>
<name>A0A4Y2BTM4_ARAVE</name>
<organism evidence="2 3">
    <name type="scientific">Araneus ventricosus</name>
    <name type="common">Orbweaver spider</name>
    <name type="synonym">Epeira ventricosa</name>
    <dbReference type="NCBI Taxonomy" id="182803"/>
    <lineage>
        <taxon>Eukaryota</taxon>
        <taxon>Metazoa</taxon>
        <taxon>Ecdysozoa</taxon>
        <taxon>Arthropoda</taxon>
        <taxon>Chelicerata</taxon>
        <taxon>Arachnida</taxon>
        <taxon>Araneae</taxon>
        <taxon>Araneomorphae</taxon>
        <taxon>Entelegynae</taxon>
        <taxon>Araneoidea</taxon>
        <taxon>Araneidae</taxon>
        <taxon>Araneus</taxon>
    </lineage>
</organism>
<evidence type="ECO:0000256" key="1">
    <source>
        <dbReference type="SAM" id="SignalP"/>
    </source>
</evidence>
<dbReference type="OrthoDB" id="6434690at2759"/>
<dbReference type="Gene3D" id="2.40.128.20">
    <property type="match status" value="1"/>
</dbReference>
<dbReference type="SUPFAM" id="SSF50814">
    <property type="entry name" value="Lipocalins"/>
    <property type="match status" value="1"/>
</dbReference>
<reference evidence="2 3" key="1">
    <citation type="journal article" date="2019" name="Sci. Rep.">
        <title>Orb-weaving spider Araneus ventricosus genome elucidates the spidroin gene catalogue.</title>
        <authorList>
            <person name="Kono N."/>
            <person name="Nakamura H."/>
            <person name="Ohtoshi R."/>
            <person name="Moran D.A.P."/>
            <person name="Shinohara A."/>
            <person name="Yoshida Y."/>
            <person name="Fujiwara M."/>
            <person name="Mori M."/>
            <person name="Tomita M."/>
            <person name="Arakawa K."/>
        </authorList>
    </citation>
    <scope>NUCLEOTIDE SEQUENCE [LARGE SCALE GENOMIC DNA]</scope>
</reference>
<dbReference type="InterPro" id="IPR012674">
    <property type="entry name" value="Calycin"/>
</dbReference>
<comment type="caution">
    <text evidence="2">The sequence shown here is derived from an EMBL/GenBank/DDBJ whole genome shotgun (WGS) entry which is preliminary data.</text>
</comment>
<dbReference type="EMBL" id="BGPR01000113">
    <property type="protein sequence ID" value="GBL95581.1"/>
    <property type="molecule type" value="Genomic_DNA"/>
</dbReference>
<feature type="signal peptide" evidence="1">
    <location>
        <begin position="1"/>
        <end position="18"/>
    </location>
</feature>
<keyword evidence="3" id="KW-1185">Reference proteome</keyword>
<accession>A0A4Y2BTM4</accession>
<dbReference type="AlphaFoldDB" id="A0A4Y2BTM4"/>
<evidence type="ECO:0000313" key="3">
    <source>
        <dbReference type="Proteomes" id="UP000499080"/>
    </source>
</evidence>
<protein>
    <submittedName>
        <fullName evidence="2">Uncharacterized protein</fullName>
    </submittedName>
</protein>
<sequence>MLRPTFVLLFGLVPLVCGQLIIGFCPPLHNYVKNLDFEKYSGTWYVVAQSRFHPMQALNCQRETYAVKRNGLSVTFNTSKKYEHQQKYKNGTLKQEGDNKGEMKLSLNEYKLDILEREKEKAKKIYGNQPNGLWWLEFRLDRNRIEKRWSLKSRFRGTLKEASEKNNALRRLKPRFEGSIN</sequence>